<gene>
    <name evidence="2" type="ORF">QU481_03840</name>
</gene>
<dbReference type="Proteomes" id="UP001168540">
    <property type="component" value="Unassembled WGS sequence"/>
</dbReference>
<evidence type="ECO:0000259" key="1">
    <source>
        <dbReference type="PROSITE" id="PS51301"/>
    </source>
</evidence>
<organism evidence="2 3">
    <name type="scientific">Crenobacter oryzisoli</name>
    <dbReference type="NCBI Taxonomy" id="3056844"/>
    <lineage>
        <taxon>Bacteria</taxon>
        <taxon>Pseudomonadati</taxon>
        <taxon>Pseudomonadota</taxon>
        <taxon>Betaproteobacteria</taxon>
        <taxon>Neisseriales</taxon>
        <taxon>Neisseriaceae</taxon>
        <taxon>Crenobacter</taxon>
    </lineage>
</organism>
<dbReference type="PROSITE" id="PS51301">
    <property type="entry name" value="KILA_N"/>
    <property type="match status" value="1"/>
</dbReference>
<dbReference type="RefSeq" id="WP_289828568.1">
    <property type="nucleotide sequence ID" value="NZ_JAUEDK010000004.1"/>
</dbReference>
<keyword evidence="3" id="KW-1185">Reference proteome</keyword>
<feature type="domain" description="KilA-N" evidence="1">
    <location>
        <begin position="4"/>
        <end position="110"/>
    </location>
</feature>
<dbReference type="InterPro" id="IPR017880">
    <property type="entry name" value="KilA_N"/>
</dbReference>
<dbReference type="InterPro" id="IPR036887">
    <property type="entry name" value="HTH_APSES_sf"/>
</dbReference>
<dbReference type="InterPro" id="IPR018004">
    <property type="entry name" value="KilA/APSES_HTH"/>
</dbReference>
<sequence length="232" mass="26289">MSEKIIPFEYEHQPVHFTADGWFNATEAAASYGKRPNDWLALPETARYLDALCRKYEVGKSHFMKTRRGGDTRKSSNAQGTWLHPKLVVRFAQWLDVDFAVWCDEQIDALIQSTAPPDDWRKARHDAGARFRGVCDMVNLSRMAEGKGTAAHHYANEAKLINWALTGHFAPLDRDALSAKELRLLELLEAQDMVLIGRGVPYDERKQALLVFAAAQRQRLDLPANDARRLSA</sequence>
<proteinExistence type="predicted"/>
<dbReference type="Pfam" id="PF04383">
    <property type="entry name" value="KilA-N"/>
    <property type="match status" value="1"/>
</dbReference>
<evidence type="ECO:0000313" key="3">
    <source>
        <dbReference type="Proteomes" id="UP001168540"/>
    </source>
</evidence>
<reference evidence="2" key="1">
    <citation type="submission" date="2023-06" db="EMBL/GenBank/DDBJ databases">
        <authorList>
            <person name="Zhang S."/>
        </authorList>
    </citation>
    <scope>NUCLEOTIDE SEQUENCE</scope>
    <source>
        <strain evidence="2">SG2303</strain>
    </source>
</reference>
<dbReference type="SMART" id="SM01252">
    <property type="entry name" value="KilA-N"/>
    <property type="match status" value="1"/>
</dbReference>
<accession>A0ABT7XJR9</accession>
<name>A0ABT7XJR9_9NEIS</name>
<evidence type="ECO:0000313" key="2">
    <source>
        <dbReference type="EMBL" id="MDN0074020.1"/>
    </source>
</evidence>
<protein>
    <submittedName>
        <fullName evidence="2">KilA-N domain-containing protein</fullName>
    </submittedName>
</protein>
<dbReference type="SUPFAM" id="SSF54616">
    <property type="entry name" value="DNA-binding domain of Mlu1-box binding protein MBP1"/>
    <property type="match status" value="1"/>
</dbReference>
<dbReference type="EMBL" id="JAUEDK010000004">
    <property type="protein sequence ID" value="MDN0074020.1"/>
    <property type="molecule type" value="Genomic_DNA"/>
</dbReference>
<comment type="caution">
    <text evidence="2">The sequence shown here is derived from an EMBL/GenBank/DDBJ whole genome shotgun (WGS) entry which is preliminary data.</text>
</comment>